<dbReference type="SUPFAM" id="SSF53756">
    <property type="entry name" value="UDP-Glycosyltransferase/glycogen phosphorylase"/>
    <property type="match status" value="1"/>
</dbReference>
<dbReference type="RefSeq" id="WP_196296678.1">
    <property type="nucleotide sequence ID" value="NZ_JJPL01000119.1"/>
</dbReference>
<dbReference type="PATRIC" id="fig|2209.60.peg.3148"/>
<name>A0A0F8DI14_METMZ</name>
<proteinExistence type="predicted"/>
<reference evidence="3 4" key="1">
    <citation type="journal article" date="2015" name="ISME J.">
        <title>Genomic and phenotypic differentiation among Methanosarcina mazei populations from Columbia River sediment.</title>
        <authorList>
            <person name="Youngblut N.D."/>
            <person name="Wirth J.S."/>
            <person name="Henriksen J.R."/>
            <person name="Smith M."/>
            <person name="Simon H."/>
            <person name="Metcalf W.W."/>
            <person name="Whitaker R.J."/>
        </authorList>
    </citation>
    <scope>NUCLEOTIDE SEQUENCE [LARGE SCALE GENOMIC DNA]</scope>
    <source>
        <strain evidence="1 4">2.F.T.0.2</strain>
        <strain evidence="2 3">3.F.T.2.1</strain>
    </source>
</reference>
<protein>
    <recommendedName>
        <fullName evidence="5">Glycosyltransferase family 1 protein</fullName>
    </recommendedName>
</protein>
<dbReference type="EMBL" id="JJOT01000062">
    <property type="protein sequence ID" value="KKG02303.1"/>
    <property type="molecule type" value="Genomic_DNA"/>
</dbReference>
<dbReference type="Gene3D" id="3.40.50.2000">
    <property type="entry name" value="Glycogen Phosphorylase B"/>
    <property type="match status" value="1"/>
</dbReference>
<organism evidence="1 4">
    <name type="scientific">Methanosarcina mazei</name>
    <name type="common">Methanosarcina frisia</name>
    <dbReference type="NCBI Taxonomy" id="2209"/>
    <lineage>
        <taxon>Archaea</taxon>
        <taxon>Methanobacteriati</taxon>
        <taxon>Methanobacteriota</taxon>
        <taxon>Stenosarchaea group</taxon>
        <taxon>Methanomicrobia</taxon>
        <taxon>Methanosarcinales</taxon>
        <taxon>Methanosarcinaceae</taxon>
        <taxon>Methanosarcina</taxon>
    </lineage>
</organism>
<dbReference type="Proteomes" id="UP000034597">
    <property type="component" value="Unassembled WGS sequence"/>
</dbReference>
<comment type="caution">
    <text evidence="1">The sequence shown here is derived from an EMBL/GenBank/DDBJ whole genome shotgun (WGS) entry which is preliminary data.</text>
</comment>
<evidence type="ECO:0000313" key="1">
    <source>
        <dbReference type="EMBL" id="KKG02303.1"/>
    </source>
</evidence>
<evidence type="ECO:0000313" key="3">
    <source>
        <dbReference type="Proteomes" id="UP000034424"/>
    </source>
</evidence>
<gene>
    <name evidence="1" type="ORF">DU40_14605</name>
    <name evidence="2" type="ORF">DU67_04035</name>
</gene>
<dbReference type="EMBL" id="JJPL01000119">
    <property type="protein sequence ID" value="KKG61862.1"/>
    <property type="molecule type" value="Genomic_DNA"/>
</dbReference>
<dbReference type="GeneID" id="24881799"/>
<accession>A0A0F8DI14</accession>
<evidence type="ECO:0000313" key="2">
    <source>
        <dbReference type="EMBL" id="KKG61862.1"/>
    </source>
</evidence>
<evidence type="ECO:0000313" key="4">
    <source>
        <dbReference type="Proteomes" id="UP000034597"/>
    </source>
</evidence>
<dbReference type="AlphaFoldDB" id="A0A0F8DI14"/>
<evidence type="ECO:0008006" key="5">
    <source>
        <dbReference type="Google" id="ProtNLM"/>
    </source>
</evidence>
<dbReference type="Proteomes" id="UP000034424">
    <property type="component" value="Unassembled WGS sequence"/>
</dbReference>
<sequence length="315" mass="37135">MKMEGKLTPLVVDGNPYHSEVIKKTLSEIEGFEIREFRDSKNSPITYWISGAPSLFRNISFWLSNHQLLIMHWIGTDVLYFTGVKKEKGLNLKFYNYIKSIIIRYKTQKKQIIHLAGAPWLADELSEAGIRSRYFPITTIDPTKLINPNNHNEKEIDFISYVPLRDFEFYGGNVIIRLANKYKNYKFLIIHPDVITLEEDHISKYPSNVNVLPKVDFKTMQELYSKSKFFLRFTEHDGLSLSVLEALYFKLQVLWTYSFPHVYHIKNNDILIESLPDIVNEWRPNDEGHEYVLNNYSINVWKKDFSKLIQDLTKK</sequence>